<dbReference type="EMBL" id="CABPRZ010000030">
    <property type="protein sequence ID" value="VVE55657.1"/>
    <property type="molecule type" value="Genomic_DNA"/>
</dbReference>
<dbReference type="Proteomes" id="UP000414233">
    <property type="component" value="Unassembled WGS sequence"/>
</dbReference>
<reference evidence="6 7" key="1">
    <citation type="submission" date="2019-08" db="EMBL/GenBank/DDBJ databases">
        <authorList>
            <person name="Peeters C."/>
        </authorList>
    </citation>
    <scope>NUCLEOTIDE SEQUENCE [LARGE SCALE GENOMIC DNA]</scope>
    <source>
        <strain evidence="6 7">LMG 30175</strain>
    </source>
</reference>
<protein>
    <submittedName>
        <fullName evidence="6">Luciferase</fullName>
    </submittedName>
</protein>
<dbReference type="InterPro" id="IPR036661">
    <property type="entry name" value="Luciferase-like_sf"/>
</dbReference>
<keyword evidence="2" id="KW-0285">Flavoprotein</keyword>
<comment type="similarity">
    <text evidence="1">Belongs to the bacterial luciferase oxidoreductase family.</text>
</comment>
<dbReference type="PANTHER" id="PTHR30137">
    <property type="entry name" value="LUCIFERASE-LIKE MONOOXYGENASE"/>
    <property type="match status" value="1"/>
</dbReference>
<dbReference type="GO" id="GO:0005829">
    <property type="term" value="C:cytosol"/>
    <property type="evidence" value="ECO:0007669"/>
    <property type="project" value="TreeGrafter"/>
</dbReference>
<dbReference type="PANTHER" id="PTHR30137:SF16">
    <property type="entry name" value="BLL0895 PROTEIN"/>
    <property type="match status" value="1"/>
</dbReference>
<evidence type="ECO:0000256" key="2">
    <source>
        <dbReference type="ARBA" id="ARBA00022630"/>
    </source>
</evidence>
<dbReference type="Gene3D" id="3.20.20.30">
    <property type="entry name" value="Luciferase-like domain"/>
    <property type="match status" value="1"/>
</dbReference>
<evidence type="ECO:0000256" key="3">
    <source>
        <dbReference type="ARBA" id="ARBA00023002"/>
    </source>
</evidence>
<evidence type="ECO:0000259" key="5">
    <source>
        <dbReference type="Pfam" id="PF00296"/>
    </source>
</evidence>
<dbReference type="AlphaFoldDB" id="A0A5E4Z4S5"/>
<evidence type="ECO:0000256" key="4">
    <source>
        <dbReference type="ARBA" id="ARBA00023033"/>
    </source>
</evidence>
<dbReference type="InterPro" id="IPR011251">
    <property type="entry name" value="Luciferase-like_dom"/>
</dbReference>
<gene>
    <name evidence="6" type="ORF">PTE30175_04925</name>
</gene>
<keyword evidence="7" id="KW-1185">Reference proteome</keyword>
<organism evidence="6 7">
    <name type="scientific">Pandoraea terrae</name>
    <dbReference type="NCBI Taxonomy" id="1537710"/>
    <lineage>
        <taxon>Bacteria</taxon>
        <taxon>Pseudomonadati</taxon>
        <taxon>Pseudomonadota</taxon>
        <taxon>Betaproteobacteria</taxon>
        <taxon>Burkholderiales</taxon>
        <taxon>Burkholderiaceae</taxon>
        <taxon>Pandoraea</taxon>
    </lineage>
</organism>
<evidence type="ECO:0000313" key="7">
    <source>
        <dbReference type="Proteomes" id="UP000414233"/>
    </source>
</evidence>
<evidence type="ECO:0000313" key="6">
    <source>
        <dbReference type="EMBL" id="VVE55657.1"/>
    </source>
</evidence>
<dbReference type="InterPro" id="IPR050766">
    <property type="entry name" value="Bact_Lucif_Oxidored"/>
</dbReference>
<sequence>MKCGIFHTPYILPKRTAREVFDWSLQLAVVADQEGFADFMIGEHYTLAWENIPCPDIVIGAAAPLTKNIRFAPMAHLLPYHKPATLASRVGWLSQVLEGRYFLGVAPGGHHTDAILQGFPGIMELQPQMFEALELMERVWERKPFQHKGTYCQAGYPGEADFPGYVVEYADNSPWGGWKNMEVAVTGLTKNSSSLKWAGERNYSPISFFGGTEVMKSHWDTWAAAAASKGFATDRSRFRICRDILIADSDAEAKRRAINGGLGESWRNYLGAIYKKFNLFQGIIDDSGTGIHPSEINMDFLAEHVWLCGSPETVARKLERIAEKAGGWGQIAANSHDYIDDLQPWIESLQRLAHEVVPKVSVL</sequence>
<dbReference type="GO" id="GO:0016705">
    <property type="term" value="F:oxidoreductase activity, acting on paired donors, with incorporation or reduction of molecular oxygen"/>
    <property type="evidence" value="ECO:0007669"/>
    <property type="project" value="InterPro"/>
</dbReference>
<keyword evidence="4" id="KW-0503">Monooxygenase</keyword>
<dbReference type="OrthoDB" id="7055978at2"/>
<proteinExistence type="inferred from homology"/>
<dbReference type="GO" id="GO:0004497">
    <property type="term" value="F:monooxygenase activity"/>
    <property type="evidence" value="ECO:0007669"/>
    <property type="project" value="UniProtKB-KW"/>
</dbReference>
<keyword evidence="3" id="KW-0560">Oxidoreductase</keyword>
<dbReference type="SUPFAM" id="SSF51679">
    <property type="entry name" value="Bacterial luciferase-like"/>
    <property type="match status" value="1"/>
</dbReference>
<accession>A0A5E4Z4S5</accession>
<evidence type="ECO:0000256" key="1">
    <source>
        <dbReference type="ARBA" id="ARBA00010426"/>
    </source>
</evidence>
<dbReference type="RefSeq" id="WP_150699674.1">
    <property type="nucleotide sequence ID" value="NZ_CABPRZ010000030.1"/>
</dbReference>
<feature type="domain" description="Luciferase-like" evidence="5">
    <location>
        <begin position="1"/>
        <end position="326"/>
    </location>
</feature>
<name>A0A5E4Z4S5_9BURK</name>
<dbReference type="Pfam" id="PF00296">
    <property type="entry name" value="Bac_luciferase"/>
    <property type="match status" value="1"/>
</dbReference>